<name>A0A516SKY4_9NEIS</name>
<sequence>MANVPNRDDWGDLSDFDVAYAYEKFGGRSRSEIQLEFAKNVVPCASDIAAMPPVPFQYYLLGLGDYVLSENYGRQSPSDVADSFIWVVEARAEDDPATVRVIINEINAVLDFLTENQSRLEICEEIYGDLGQRTEAIRIMATEPGE</sequence>
<dbReference type="Proteomes" id="UP000317550">
    <property type="component" value="Chromosome"/>
</dbReference>
<evidence type="ECO:0000313" key="1">
    <source>
        <dbReference type="EMBL" id="QDQ28820.1"/>
    </source>
</evidence>
<reference evidence="2" key="1">
    <citation type="submission" date="2019-07" db="EMBL/GenBank/DDBJ databases">
        <title>Chitinimonas sp. nov., isolated from Ny-Alesund, arctica soil.</title>
        <authorList>
            <person name="Xu Q."/>
            <person name="Peng F."/>
        </authorList>
    </citation>
    <scope>NUCLEOTIDE SEQUENCE [LARGE SCALE GENOMIC DNA]</scope>
    <source>
        <strain evidence="2">R3-44</strain>
    </source>
</reference>
<dbReference type="OrthoDB" id="7471151at2"/>
<dbReference type="RefSeq" id="WP_144280203.1">
    <property type="nucleotide sequence ID" value="NZ_CP041730.1"/>
</dbReference>
<accession>A0A516SKY4</accession>
<keyword evidence="2" id="KW-1185">Reference proteome</keyword>
<protein>
    <submittedName>
        <fullName evidence="1">Uncharacterized protein</fullName>
    </submittedName>
</protein>
<evidence type="ECO:0000313" key="2">
    <source>
        <dbReference type="Proteomes" id="UP000317550"/>
    </source>
</evidence>
<dbReference type="AlphaFoldDB" id="A0A516SKY4"/>
<dbReference type="EMBL" id="CP041730">
    <property type="protein sequence ID" value="QDQ28820.1"/>
    <property type="molecule type" value="Genomic_DNA"/>
</dbReference>
<organism evidence="1 2">
    <name type="scientific">Chitinimonas arctica</name>
    <dbReference type="NCBI Taxonomy" id="2594795"/>
    <lineage>
        <taxon>Bacteria</taxon>
        <taxon>Pseudomonadati</taxon>
        <taxon>Pseudomonadota</taxon>
        <taxon>Betaproteobacteria</taxon>
        <taxon>Neisseriales</taxon>
        <taxon>Chitinibacteraceae</taxon>
        <taxon>Chitinimonas</taxon>
    </lineage>
</organism>
<dbReference type="KEGG" id="cari:FNU76_22065"/>
<gene>
    <name evidence="1" type="ORF">FNU76_22065</name>
</gene>
<proteinExistence type="predicted"/>